<proteinExistence type="inferred from homology"/>
<evidence type="ECO:0000313" key="7">
    <source>
        <dbReference type="EMBL" id="QUD89985.1"/>
    </source>
</evidence>
<dbReference type="EMBL" id="CP073078">
    <property type="protein sequence ID" value="QUD89985.1"/>
    <property type="molecule type" value="Genomic_DNA"/>
</dbReference>
<protein>
    <submittedName>
        <fullName evidence="7">DUF423 domain-containing protein</fullName>
    </submittedName>
</protein>
<evidence type="ECO:0000256" key="5">
    <source>
        <dbReference type="ARBA" id="ARBA00023136"/>
    </source>
</evidence>
<feature type="transmembrane region" description="Helical" evidence="6">
    <location>
        <begin position="101"/>
        <end position="122"/>
    </location>
</feature>
<dbReference type="KEGG" id="caul:KCG34_09015"/>
<reference evidence="7" key="1">
    <citation type="submission" date="2021-04" db="EMBL/GenBank/DDBJ databases">
        <title>The complete genome sequence of Caulobacter sp. S6.</title>
        <authorList>
            <person name="Tang Y."/>
            <person name="Ouyang W."/>
            <person name="Liu Q."/>
            <person name="Huang B."/>
            <person name="Guo Z."/>
            <person name="Lei P."/>
        </authorList>
    </citation>
    <scope>NUCLEOTIDE SEQUENCE</scope>
    <source>
        <strain evidence="7">S6</strain>
    </source>
</reference>
<name>A0A975IWM1_9CAUL</name>
<feature type="transmembrane region" description="Helical" evidence="6">
    <location>
        <begin position="75"/>
        <end position="95"/>
    </location>
</feature>
<dbReference type="RefSeq" id="WP_211940036.1">
    <property type="nucleotide sequence ID" value="NZ_CP073078.1"/>
</dbReference>
<dbReference type="Proteomes" id="UP000676409">
    <property type="component" value="Chromosome"/>
</dbReference>
<feature type="transmembrane region" description="Helical" evidence="6">
    <location>
        <begin position="51"/>
        <end position="68"/>
    </location>
</feature>
<evidence type="ECO:0000256" key="1">
    <source>
        <dbReference type="ARBA" id="ARBA00004141"/>
    </source>
</evidence>
<comment type="similarity">
    <text evidence="2">Belongs to the UPF0382 family.</text>
</comment>
<dbReference type="InterPro" id="IPR006696">
    <property type="entry name" value="DUF423"/>
</dbReference>
<dbReference type="Pfam" id="PF04241">
    <property type="entry name" value="DUF423"/>
    <property type="match status" value="1"/>
</dbReference>
<keyword evidence="8" id="KW-1185">Reference proteome</keyword>
<evidence type="ECO:0000256" key="6">
    <source>
        <dbReference type="SAM" id="Phobius"/>
    </source>
</evidence>
<keyword evidence="4 6" id="KW-1133">Transmembrane helix</keyword>
<feature type="transmembrane region" description="Helical" evidence="6">
    <location>
        <begin position="12"/>
        <end position="31"/>
    </location>
</feature>
<accession>A0A975IWM1</accession>
<keyword evidence="3 6" id="KW-0812">Transmembrane</keyword>
<comment type="subcellular location">
    <subcellularLocation>
        <location evidence="1">Membrane</location>
        <topology evidence="1">Multi-pass membrane protein</topology>
    </subcellularLocation>
</comment>
<evidence type="ECO:0000313" key="8">
    <source>
        <dbReference type="Proteomes" id="UP000676409"/>
    </source>
</evidence>
<keyword evidence="5 6" id="KW-0472">Membrane</keyword>
<dbReference type="PANTHER" id="PTHR43461:SF1">
    <property type="entry name" value="TRANSMEMBRANE PROTEIN 256"/>
    <property type="match status" value="1"/>
</dbReference>
<dbReference type="AlphaFoldDB" id="A0A975IWM1"/>
<dbReference type="GO" id="GO:0005886">
    <property type="term" value="C:plasma membrane"/>
    <property type="evidence" value="ECO:0007669"/>
    <property type="project" value="TreeGrafter"/>
</dbReference>
<evidence type="ECO:0000256" key="4">
    <source>
        <dbReference type="ARBA" id="ARBA00022989"/>
    </source>
</evidence>
<sequence length="131" mass="13109">MLEARPATRADGAVIAGAGLLGFSAVAAGAFGAHSVADPTVKMLIQTGGHYALAHALAALAAIGVVRFRARPARWAAGCFLAGGAVFSGSLYALALGGVRWLGAITPIGGLLMLAGWALLAWSGLTLKAER</sequence>
<evidence type="ECO:0000256" key="2">
    <source>
        <dbReference type="ARBA" id="ARBA00009694"/>
    </source>
</evidence>
<organism evidence="7 8">
    <name type="scientific">Phenylobacterium montanum</name>
    <dbReference type="NCBI Taxonomy" id="2823693"/>
    <lineage>
        <taxon>Bacteria</taxon>
        <taxon>Pseudomonadati</taxon>
        <taxon>Pseudomonadota</taxon>
        <taxon>Alphaproteobacteria</taxon>
        <taxon>Caulobacterales</taxon>
        <taxon>Caulobacteraceae</taxon>
        <taxon>Phenylobacterium</taxon>
    </lineage>
</organism>
<evidence type="ECO:0000256" key="3">
    <source>
        <dbReference type="ARBA" id="ARBA00022692"/>
    </source>
</evidence>
<gene>
    <name evidence="7" type="ORF">KCG34_09015</name>
</gene>
<dbReference type="PANTHER" id="PTHR43461">
    <property type="entry name" value="TRANSMEMBRANE PROTEIN 256"/>
    <property type="match status" value="1"/>
</dbReference>